<dbReference type="GO" id="GO:0004803">
    <property type="term" value="F:transposase activity"/>
    <property type="evidence" value="ECO:0007669"/>
    <property type="project" value="InterPro"/>
</dbReference>
<dbReference type="SUPFAM" id="SSF143422">
    <property type="entry name" value="Transposase IS200-like"/>
    <property type="match status" value="1"/>
</dbReference>
<dbReference type="Proteomes" id="UP000178336">
    <property type="component" value="Unassembled WGS sequence"/>
</dbReference>
<dbReference type="EMBL" id="MFBN01000042">
    <property type="protein sequence ID" value="OGD94715.1"/>
    <property type="molecule type" value="Genomic_DNA"/>
</dbReference>
<gene>
    <name evidence="1" type="ORF">A3A48_01330</name>
</gene>
<dbReference type="PANTHER" id="PTHR34322">
    <property type="entry name" value="TRANSPOSASE, Y1_TNP DOMAIN-CONTAINING"/>
    <property type="match status" value="1"/>
</dbReference>
<dbReference type="GO" id="GO:0003677">
    <property type="term" value="F:DNA binding"/>
    <property type="evidence" value="ECO:0007669"/>
    <property type="project" value="InterPro"/>
</dbReference>
<comment type="caution">
    <text evidence="1">The sequence shown here is derived from an EMBL/GenBank/DDBJ whole genome shotgun (WGS) entry which is preliminary data.</text>
</comment>
<accession>A0A1F5GS91</accession>
<dbReference type="PANTHER" id="PTHR34322:SF2">
    <property type="entry name" value="TRANSPOSASE IS200-LIKE DOMAIN-CONTAINING PROTEIN"/>
    <property type="match status" value="1"/>
</dbReference>
<dbReference type="GO" id="GO:0006313">
    <property type="term" value="P:DNA transposition"/>
    <property type="evidence" value="ECO:0007669"/>
    <property type="project" value="InterPro"/>
</dbReference>
<evidence type="ECO:0000313" key="2">
    <source>
        <dbReference type="Proteomes" id="UP000178336"/>
    </source>
</evidence>
<sequence length="138" mass="16385">MPNHFHFIIKQLVDGGITTYMRHFINSYVHHINLKNERVGPLFQGRFKNVPVENDEQLMHLSRYIHLNPLVDNLVVDLRDYTLSSYLNYLGEQEDKLVEPEEVIGYFKTRTDYEKFVLDQANYAKELANIKHLTFDLE</sequence>
<dbReference type="AlphaFoldDB" id="A0A1F5GS91"/>
<reference evidence="1 2" key="1">
    <citation type="journal article" date="2016" name="Nat. Commun.">
        <title>Thousands of microbial genomes shed light on interconnected biogeochemical processes in an aquifer system.</title>
        <authorList>
            <person name="Anantharaman K."/>
            <person name="Brown C.T."/>
            <person name="Hug L.A."/>
            <person name="Sharon I."/>
            <person name="Castelle C.J."/>
            <person name="Probst A.J."/>
            <person name="Thomas B.C."/>
            <person name="Singh A."/>
            <person name="Wilkins M.J."/>
            <person name="Karaoz U."/>
            <person name="Brodie E.L."/>
            <person name="Williams K.H."/>
            <person name="Hubbard S.S."/>
            <person name="Banfield J.F."/>
        </authorList>
    </citation>
    <scope>NUCLEOTIDE SEQUENCE [LARGE SCALE GENOMIC DNA]</scope>
</reference>
<organism evidence="1 2">
    <name type="scientific">Candidatus Curtissbacteria bacterium RIFCSPLOWO2_01_FULL_37_9</name>
    <dbReference type="NCBI Taxonomy" id="1797724"/>
    <lineage>
        <taxon>Bacteria</taxon>
        <taxon>Candidatus Curtissiibacteriota</taxon>
    </lineage>
</organism>
<protein>
    <recommendedName>
        <fullName evidence="3">Transposase IS200-like domain-containing protein</fullName>
    </recommendedName>
</protein>
<name>A0A1F5GS91_9BACT</name>
<evidence type="ECO:0008006" key="3">
    <source>
        <dbReference type="Google" id="ProtNLM"/>
    </source>
</evidence>
<evidence type="ECO:0000313" key="1">
    <source>
        <dbReference type="EMBL" id="OGD94715.1"/>
    </source>
</evidence>
<dbReference type="Gene3D" id="3.30.70.1290">
    <property type="entry name" value="Transposase IS200-like"/>
    <property type="match status" value="1"/>
</dbReference>
<dbReference type="InterPro" id="IPR036515">
    <property type="entry name" value="Transposase_17_sf"/>
</dbReference>
<proteinExistence type="predicted"/>